<dbReference type="InterPro" id="IPR015797">
    <property type="entry name" value="NUDIX_hydrolase-like_dom_sf"/>
</dbReference>
<keyword evidence="2" id="KW-1185">Reference proteome</keyword>
<comment type="caution">
    <text evidence="1">The sequence shown here is derived from an EMBL/GenBank/DDBJ whole genome shotgun (WGS) entry which is preliminary data.</text>
</comment>
<proteinExistence type="predicted"/>
<protein>
    <submittedName>
        <fullName evidence="1">Phosphoesterase</fullName>
    </submittedName>
</protein>
<evidence type="ECO:0000313" key="1">
    <source>
        <dbReference type="EMBL" id="MCM2370510.1"/>
    </source>
</evidence>
<dbReference type="Proteomes" id="UP001202961">
    <property type="component" value="Unassembled WGS sequence"/>
</dbReference>
<accession>A0ABT0U1S9</accession>
<name>A0ABT0U1S9_9BACT</name>
<dbReference type="SUPFAM" id="SSF55811">
    <property type="entry name" value="Nudix"/>
    <property type="match status" value="1"/>
</dbReference>
<dbReference type="EMBL" id="JAMQBK010000023">
    <property type="protein sequence ID" value="MCM2370510.1"/>
    <property type="molecule type" value="Genomic_DNA"/>
</dbReference>
<sequence>MPEEHVLVVPADLIASIGHLEGFEVDVDRFLVPILASDQLSYRPRAAMESDPSFKQLIPYVVMQWTNPEDGLVRVFTYTRGGGSGETRLHAKRSIGVGGHISREDADGDEDPYVTGMRRELDEEVTILCDYTDDREGLLYDPSNEVGQVHLGVIHRFTLEHPHVTSNEPELAEGEFLTIAELRESYDRLETWSQLCLDALFSDES</sequence>
<gene>
    <name evidence="1" type="ORF">NB063_07705</name>
</gene>
<reference evidence="1 2" key="1">
    <citation type="journal article" date="2022" name="Syst. Appl. Microbiol.">
        <title>Rhodopirellula aestuarii sp. nov., a novel member of the genus Rhodopirellula isolated from brackish sediments collected in the Tagus River estuary, Portugal.</title>
        <authorList>
            <person name="Vitorino I.R."/>
            <person name="Klimek D."/>
            <person name="Calusinska M."/>
            <person name="Lobo-da-Cunha A."/>
            <person name="Vasconcelos V."/>
            <person name="Lage O.M."/>
        </authorList>
    </citation>
    <scope>NUCLEOTIDE SEQUENCE [LARGE SCALE GENOMIC DNA]</scope>
    <source>
        <strain evidence="1 2">ICT_H3.1</strain>
    </source>
</reference>
<dbReference type="RefSeq" id="WP_250928178.1">
    <property type="nucleotide sequence ID" value="NZ_JAMQBK010000023.1"/>
</dbReference>
<organism evidence="1 2">
    <name type="scientific">Aporhodopirellula aestuarii</name>
    <dbReference type="NCBI Taxonomy" id="2950107"/>
    <lineage>
        <taxon>Bacteria</taxon>
        <taxon>Pseudomonadati</taxon>
        <taxon>Planctomycetota</taxon>
        <taxon>Planctomycetia</taxon>
        <taxon>Pirellulales</taxon>
        <taxon>Pirellulaceae</taxon>
        <taxon>Aporhodopirellula</taxon>
    </lineage>
</organism>
<evidence type="ECO:0000313" key="2">
    <source>
        <dbReference type="Proteomes" id="UP001202961"/>
    </source>
</evidence>
<dbReference type="Gene3D" id="3.90.79.10">
    <property type="entry name" value="Nucleoside Triphosphate Pyrophosphohydrolase"/>
    <property type="match status" value="1"/>
</dbReference>